<organism evidence="6 7">
    <name type="scientific">Triticum turgidum subsp. durum</name>
    <name type="common">Durum wheat</name>
    <name type="synonym">Triticum durum</name>
    <dbReference type="NCBI Taxonomy" id="4567"/>
    <lineage>
        <taxon>Eukaryota</taxon>
        <taxon>Viridiplantae</taxon>
        <taxon>Streptophyta</taxon>
        <taxon>Embryophyta</taxon>
        <taxon>Tracheophyta</taxon>
        <taxon>Spermatophyta</taxon>
        <taxon>Magnoliopsida</taxon>
        <taxon>Liliopsida</taxon>
        <taxon>Poales</taxon>
        <taxon>Poaceae</taxon>
        <taxon>BOP clade</taxon>
        <taxon>Pooideae</taxon>
        <taxon>Triticodae</taxon>
        <taxon>Triticeae</taxon>
        <taxon>Triticinae</taxon>
        <taxon>Triticum</taxon>
    </lineage>
</organism>
<dbReference type="EMBL" id="LT934117">
    <property type="protein sequence ID" value="VAH95084.1"/>
    <property type="molecule type" value="Genomic_DNA"/>
</dbReference>
<keyword evidence="3" id="KW-0143">Chaperone</keyword>
<name>A0A9R0SHX5_TRITD</name>
<accession>A0A9R0SHX5</accession>
<keyword evidence="1" id="KW-0547">Nucleotide-binding</keyword>
<keyword evidence="7" id="KW-1185">Reference proteome</keyword>
<evidence type="ECO:0000313" key="7">
    <source>
        <dbReference type="Proteomes" id="UP000324705"/>
    </source>
</evidence>
<evidence type="ECO:0000259" key="5">
    <source>
        <dbReference type="SMART" id="SM01086"/>
    </source>
</evidence>
<proteinExistence type="predicted"/>
<evidence type="ECO:0000256" key="2">
    <source>
        <dbReference type="ARBA" id="ARBA00022840"/>
    </source>
</evidence>
<dbReference type="CDD" id="cd19499">
    <property type="entry name" value="RecA-like_ClpB_Hsp104-like"/>
    <property type="match status" value="1"/>
</dbReference>
<dbReference type="Proteomes" id="UP000324705">
    <property type="component" value="Chromosome 4A"/>
</dbReference>
<dbReference type="GO" id="GO:0016887">
    <property type="term" value="F:ATP hydrolysis activity"/>
    <property type="evidence" value="ECO:0007669"/>
    <property type="project" value="InterPro"/>
</dbReference>
<dbReference type="InterPro" id="IPR027417">
    <property type="entry name" value="P-loop_NTPase"/>
</dbReference>
<gene>
    <name evidence="6" type="ORF">TRITD_4Av1G192650</name>
</gene>
<evidence type="ECO:0000256" key="1">
    <source>
        <dbReference type="ARBA" id="ARBA00022741"/>
    </source>
</evidence>
<protein>
    <recommendedName>
        <fullName evidence="8">Heat shock protein 101</fullName>
    </recommendedName>
</protein>
<sequence>MQGRKQLSPQIMSHKVVSRWTGIPVTALNQEEKDKLICLADRLHERVVGQDEAVNLVADAVLRSRAGLDHPGQPIGSFLFLGSTGVGKTELAKALAEQLFDSEKMLVRFDMSEYVGSSSVLRLVGAPPSYRGHEDGGQLTEKVRRNPYSVILFDEVEKADPSVFNIFLQILDDGRLTDGRGQTVDFKNTIIIMTSNLGSDYLISKTARKNTTESTRELLMEQVCKHFKPELLNRLSEIVIFEPLSHDKLKEIMKIQMKSIMARVATKGISLSVSDAALDTILSESYNPTYGARPIRRWMQKNVMTTLSKMLVKGEASEGSTICIEVTDDKKGLKYQVVKKEVSLDQRGLS</sequence>
<evidence type="ECO:0000313" key="6">
    <source>
        <dbReference type="EMBL" id="VAH95084.1"/>
    </source>
</evidence>
<dbReference type="InterPro" id="IPR019489">
    <property type="entry name" value="Clp_ATPase_C"/>
</dbReference>
<dbReference type="PANTHER" id="PTHR11638">
    <property type="entry name" value="ATP-DEPENDENT CLP PROTEASE"/>
    <property type="match status" value="1"/>
</dbReference>
<dbReference type="FunFam" id="3.40.50.300:FF:000025">
    <property type="entry name" value="ATP-dependent Clp protease subunit"/>
    <property type="match status" value="1"/>
</dbReference>
<dbReference type="GO" id="GO:0005737">
    <property type="term" value="C:cytoplasm"/>
    <property type="evidence" value="ECO:0007669"/>
    <property type="project" value="TreeGrafter"/>
</dbReference>
<evidence type="ECO:0000259" key="4">
    <source>
        <dbReference type="SMART" id="SM00382"/>
    </source>
</evidence>
<dbReference type="InterPro" id="IPR003959">
    <property type="entry name" value="ATPase_AAA_core"/>
</dbReference>
<dbReference type="Pfam" id="PF07724">
    <property type="entry name" value="AAA_2"/>
    <property type="match status" value="1"/>
</dbReference>
<dbReference type="InterPro" id="IPR050130">
    <property type="entry name" value="ClpA_ClpB"/>
</dbReference>
<dbReference type="PRINTS" id="PR00300">
    <property type="entry name" value="CLPPROTEASEA"/>
</dbReference>
<dbReference type="SMART" id="SM00382">
    <property type="entry name" value="AAA"/>
    <property type="match status" value="1"/>
</dbReference>
<dbReference type="Pfam" id="PF10431">
    <property type="entry name" value="ClpB_D2-small"/>
    <property type="match status" value="1"/>
</dbReference>
<dbReference type="SUPFAM" id="SSF52540">
    <property type="entry name" value="P-loop containing nucleoside triphosphate hydrolases"/>
    <property type="match status" value="1"/>
</dbReference>
<dbReference type="Gene3D" id="3.40.50.300">
    <property type="entry name" value="P-loop containing nucleotide triphosphate hydrolases"/>
    <property type="match status" value="1"/>
</dbReference>
<dbReference type="SMART" id="SM01086">
    <property type="entry name" value="ClpB_D2-small"/>
    <property type="match status" value="1"/>
</dbReference>
<evidence type="ECO:0008006" key="8">
    <source>
        <dbReference type="Google" id="ProtNLM"/>
    </source>
</evidence>
<dbReference type="InterPro" id="IPR001270">
    <property type="entry name" value="ClpA/B"/>
</dbReference>
<feature type="domain" description="Clp ATPase C-terminal" evidence="5">
    <location>
        <begin position="244"/>
        <end position="335"/>
    </location>
</feature>
<dbReference type="GO" id="GO:0005524">
    <property type="term" value="F:ATP binding"/>
    <property type="evidence" value="ECO:0007669"/>
    <property type="project" value="UniProtKB-KW"/>
</dbReference>
<dbReference type="GO" id="GO:0034605">
    <property type="term" value="P:cellular response to heat"/>
    <property type="evidence" value="ECO:0007669"/>
    <property type="project" value="TreeGrafter"/>
</dbReference>
<reference evidence="6 7" key="1">
    <citation type="submission" date="2017-09" db="EMBL/GenBank/DDBJ databases">
        <authorList>
            <consortium name="International Durum Wheat Genome Sequencing Consortium (IDWGSC)"/>
            <person name="Milanesi L."/>
        </authorList>
    </citation>
    <scope>NUCLEOTIDE SEQUENCE [LARGE SCALE GENOMIC DNA]</scope>
    <source>
        <strain evidence="7">cv. Svevo</strain>
    </source>
</reference>
<dbReference type="Gramene" id="TRITD4Av1G192650.1">
    <property type="protein sequence ID" value="TRITD4Av1G192650.1"/>
    <property type="gene ID" value="TRITD4Av1G192650"/>
</dbReference>
<dbReference type="InterPro" id="IPR003593">
    <property type="entry name" value="AAA+_ATPase"/>
</dbReference>
<evidence type="ECO:0000256" key="3">
    <source>
        <dbReference type="ARBA" id="ARBA00023186"/>
    </source>
</evidence>
<feature type="domain" description="AAA+ ATPase" evidence="4">
    <location>
        <begin position="74"/>
        <end position="224"/>
    </location>
</feature>
<keyword evidence="2" id="KW-0067">ATP-binding</keyword>
<dbReference type="PANTHER" id="PTHR11638:SF159">
    <property type="entry name" value="AAA+ ATPASE DOMAIN-CONTAINING PROTEIN"/>
    <property type="match status" value="1"/>
</dbReference>
<dbReference type="AlphaFoldDB" id="A0A9R0SHX5"/>
<dbReference type="Gene3D" id="1.10.8.60">
    <property type="match status" value="1"/>
</dbReference>